<organism evidence="2">
    <name type="scientific">Kwoniella dejecticola CBS 10117</name>
    <dbReference type="NCBI Taxonomy" id="1296121"/>
    <lineage>
        <taxon>Eukaryota</taxon>
        <taxon>Fungi</taxon>
        <taxon>Dikarya</taxon>
        <taxon>Basidiomycota</taxon>
        <taxon>Agaricomycotina</taxon>
        <taxon>Tremellomycetes</taxon>
        <taxon>Tremellales</taxon>
        <taxon>Cryptococcaceae</taxon>
        <taxon>Kwoniella</taxon>
    </lineage>
</organism>
<evidence type="ECO:0000313" key="3">
    <source>
        <dbReference type="EMBL" id="WWC60075.1"/>
    </source>
</evidence>
<evidence type="ECO:0000313" key="4">
    <source>
        <dbReference type="Proteomes" id="UP000078595"/>
    </source>
</evidence>
<dbReference type="Proteomes" id="UP000078595">
    <property type="component" value="Chromosome 3"/>
</dbReference>
<dbReference type="InterPro" id="IPR002575">
    <property type="entry name" value="Aminoglycoside_PTrfase"/>
</dbReference>
<reference evidence="2" key="1">
    <citation type="submission" date="2013-07" db="EMBL/GenBank/DDBJ databases">
        <title>The Genome Sequence of Cryptococcus dejecticola CBS10117.</title>
        <authorList>
            <consortium name="The Broad Institute Genome Sequencing Platform"/>
            <person name="Cuomo C."/>
            <person name="Litvintseva A."/>
            <person name="Chen Y."/>
            <person name="Heitman J."/>
            <person name="Sun S."/>
            <person name="Springer D."/>
            <person name="Dromer F."/>
            <person name="Young S.K."/>
            <person name="Zeng Q."/>
            <person name="Gargeya S."/>
            <person name="Fitzgerald M."/>
            <person name="Abouelleil A."/>
            <person name="Alvarado L."/>
            <person name="Berlin A.M."/>
            <person name="Chapman S.B."/>
            <person name="Dewar J."/>
            <person name="Goldberg J."/>
            <person name="Griggs A."/>
            <person name="Gujja S."/>
            <person name="Hansen M."/>
            <person name="Howarth C."/>
            <person name="Imamovic A."/>
            <person name="Larimer J."/>
            <person name="McCowan C."/>
            <person name="Murphy C."/>
            <person name="Pearson M."/>
            <person name="Priest M."/>
            <person name="Roberts A."/>
            <person name="Saif S."/>
            <person name="Shea T."/>
            <person name="Sykes S."/>
            <person name="Wortman J."/>
            <person name="Nusbaum C."/>
            <person name="Birren B."/>
        </authorList>
    </citation>
    <scope>NUCLEOTIDE SEQUENCE [LARGE SCALE GENOMIC DNA]</scope>
    <source>
        <strain evidence="2">CBS 10117</strain>
    </source>
</reference>
<dbReference type="SUPFAM" id="SSF56112">
    <property type="entry name" value="Protein kinase-like (PK-like)"/>
    <property type="match status" value="1"/>
</dbReference>
<accession>A0A1A6A9A9</accession>
<dbReference type="KEGG" id="kdj:28966351"/>
<dbReference type="InterPro" id="IPR051678">
    <property type="entry name" value="AGP_Transferase"/>
</dbReference>
<dbReference type="Pfam" id="PF01636">
    <property type="entry name" value="APH"/>
    <property type="match status" value="1"/>
</dbReference>
<name>A0A1A6A9A9_9TREE</name>
<gene>
    <name evidence="2" type="ORF">I303_02652</name>
    <name evidence="3" type="ORF">I303_102638</name>
</gene>
<evidence type="ECO:0000313" key="2">
    <source>
        <dbReference type="EMBL" id="OBR86643.1"/>
    </source>
</evidence>
<dbReference type="AlphaFoldDB" id="A0A1A6A9A9"/>
<dbReference type="RefSeq" id="XP_018264485.1">
    <property type="nucleotide sequence ID" value="XM_018405991.1"/>
</dbReference>
<dbReference type="Gene3D" id="3.90.1200.10">
    <property type="match status" value="1"/>
</dbReference>
<dbReference type="STRING" id="1296121.A0A1A6A9A9"/>
<dbReference type="VEuPathDB" id="FungiDB:I303_02652"/>
<dbReference type="PANTHER" id="PTHR21310:SF15">
    <property type="entry name" value="AMINOGLYCOSIDE PHOSPHOTRANSFERASE DOMAIN-CONTAINING PROTEIN"/>
    <property type="match status" value="1"/>
</dbReference>
<sequence length="518" mass="59602">MTHPPPPHGDAGSKPAVKYDYAKCDLEYCDNYALFSHGACHLCGGSYCYEHVENIEHHICYTDPQEETKYNGCRLDPFLDEVIAFHKNIDYDAVKEEVEILRSPHKCTHFDKPTKAFELRRLTGSFNTHIIINFDDEVKWVMRIRRKTSRCVPEDAIIECHRHEIATLKALEENGVKVPRSYERPKDSKLSNDLLYFYQEYVEGVPSWKLDEDSNGFMRREHGLTPAHIRFVNDYAAWSIQLETMVSPQGVGCIGSNQDGSWRVGPHIEKGRNLSLESPYSSGPFDTPKQRWLHSIECRMKFILEKRESSPHEELLHYLKFLELRELVKGCAELEEGPWTLKHNDLHQGNFRVDQATGELKGVIDWEWASYTGKAEAFASPSWLSRGTKKASLNALGDMEKQLIIAYEELGRPDLAEIVKGSAKYHCLEQAVNHYSVHLSTLNATYKAFLGIPDDKRGKPQTIEEWMDTRMKSFQADPGLQILLKRKPSQLLPKLLDHHEVRELHWARKNAQGQTSQQ</sequence>
<reference evidence="3" key="2">
    <citation type="submission" date="2013-07" db="EMBL/GenBank/DDBJ databases">
        <authorList>
            <consortium name="The Broad Institute Genome Sequencing Platform"/>
            <person name="Cuomo C."/>
            <person name="Litvintseva A."/>
            <person name="Chen Y."/>
            <person name="Heitman J."/>
            <person name="Sun S."/>
            <person name="Springer D."/>
            <person name="Dromer F."/>
            <person name="Young S.K."/>
            <person name="Zeng Q."/>
            <person name="Gargeya S."/>
            <person name="Fitzgerald M."/>
            <person name="Abouelleil A."/>
            <person name="Alvarado L."/>
            <person name="Berlin A.M."/>
            <person name="Chapman S.B."/>
            <person name="Dewar J."/>
            <person name="Goldberg J."/>
            <person name="Griggs A."/>
            <person name="Gujja S."/>
            <person name="Hansen M."/>
            <person name="Howarth C."/>
            <person name="Imamovic A."/>
            <person name="Larimer J."/>
            <person name="McCowan C."/>
            <person name="Murphy C."/>
            <person name="Pearson M."/>
            <person name="Priest M."/>
            <person name="Roberts A."/>
            <person name="Saif S."/>
            <person name="Shea T."/>
            <person name="Sykes S."/>
            <person name="Wortman J."/>
            <person name="Nusbaum C."/>
            <person name="Birren B."/>
        </authorList>
    </citation>
    <scope>NUCLEOTIDE SEQUENCE</scope>
    <source>
        <strain evidence="3">CBS 10117</strain>
    </source>
</reference>
<dbReference type="EMBL" id="KI894029">
    <property type="protein sequence ID" value="OBR86643.1"/>
    <property type="molecule type" value="Genomic_DNA"/>
</dbReference>
<keyword evidence="4" id="KW-1185">Reference proteome</keyword>
<reference evidence="3" key="3">
    <citation type="submission" date="2024-02" db="EMBL/GenBank/DDBJ databases">
        <title>Comparative genomics of Cryptococcus and Kwoniella reveals pathogenesis evolution and contrasting modes of karyotype evolution via chromosome fusion or intercentromeric recombination.</title>
        <authorList>
            <person name="Coelho M.A."/>
            <person name="David-Palma M."/>
            <person name="Shea T."/>
            <person name="Bowers K."/>
            <person name="McGinley-Smith S."/>
            <person name="Mohammad A.W."/>
            <person name="Gnirke A."/>
            <person name="Yurkov A.M."/>
            <person name="Nowrousian M."/>
            <person name="Sun S."/>
            <person name="Cuomo C.A."/>
            <person name="Heitman J."/>
        </authorList>
    </citation>
    <scope>NUCLEOTIDE SEQUENCE</scope>
    <source>
        <strain evidence="3">CBS 10117</strain>
    </source>
</reference>
<dbReference type="OrthoDB" id="2564497at2759"/>
<proteinExistence type="predicted"/>
<evidence type="ECO:0000259" key="1">
    <source>
        <dbReference type="Pfam" id="PF01636"/>
    </source>
</evidence>
<protein>
    <recommendedName>
        <fullName evidence="1">Aminoglycoside phosphotransferase domain-containing protein</fullName>
    </recommendedName>
</protein>
<dbReference type="EMBL" id="CP144532">
    <property type="protein sequence ID" value="WWC60075.1"/>
    <property type="molecule type" value="Genomic_DNA"/>
</dbReference>
<feature type="domain" description="Aminoglycoside phosphotransferase" evidence="1">
    <location>
        <begin position="320"/>
        <end position="371"/>
    </location>
</feature>
<dbReference type="GeneID" id="28966351"/>
<dbReference type="InterPro" id="IPR011009">
    <property type="entry name" value="Kinase-like_dom_sf"/>
</dbReference>
<dbReference type="PANTHER" id="PTHR21310">
    <property type="entry name" value="AMINOGLYCOSIDE PHOSPHOTRANSFERASE-RELATED-RELATED"/>
    <property type="match status" value="1"/>
</dbReference>